<evidence type="ECO:0000313" key="2">
    <source>
        <dbReference type="Proteomes" id="UP000694920"/>
    </source>
</evidence>
<evidence type="ECO:0000256" key="1">
    <source>
        <dbReference type="SAM" id="MobiDB-lite"/>
    </source>
</evidence>
<name>A0AAJ7VZ06_CEPCN</name>
<feature type="compositionally biased region" description="Basic and acidic residues" evidence="1">
    <location>
        <begin position="30"/>
        <end position="52"/>
    </location>
</feature>
<dbReference type="GeneID" id="107265070"/>
<dbReference type="AlphaFoldDB" id="A0AAJ7VZ06"/>
<accession>A0AAJ7VZ06</accession>
<organism evidence="2 3">
    <name type="scientific">Cephus cinctus</name>
    <name type="common">Wheat stem sawfly</name>
    <dbReference type="NCBI Taxonomy" id="211228"/>
    <lineage>
        <taxon>Eukaryota</taxon>
        <taxon>Metazoa</taxon>
        <taxon>Ecdysozoa</taxon>
        <taxon>Arthropoda</taxon>
        <taxon>Hexapoda</taxon>
        <taxon>Insecta</taxon>
        <taxon>Pterygota</taxon>
        <taxon>Neoptera</taxon>
        <taxon>Endopterygota</taxon>
        <taxon>Hymenoptera</taxon>
        <taxon>Cephoidea</taxon>
        <taxon>Cephidae</taxon>
        <taxon>Cephus</taxon>
    </lineage>
</organism>
<dbReference type="RefSeq" id="XP_024938316.1">
    <property type="nucleotide sequence ID" value="XM_025082548.1"/>
</dbReference>
<sequence>MEWDLSTTTALLRYSENRGWRRPTRRKIASHHDPSDEEERYGSPEDSSRLTEADAETRFIGDLVIGQRQQEETLFWRSLEIDNPTNDVYGQEIALAVTNGVIHYISVINDRGSYAVACDRPYALGSSRSSFNIRVTPNSHSYVTVVVGAH</sequence>
<gene>
    <name evidence="3" type="primary">LOC107265070</name>
</gene>
<protein>
    <submittedName>
        <fullName evidence="3">Uncharacterized protein LOC107265070 isoform X1</fullName>
    </submittedName>
</protein>
<feature type="region of interest" description="Disordered" evidence="1">
    <location>
        <begin position="23"/>
        <end position="52"/>
    </location>
</feature>
<reference evidence="3" key="1">
    <citation type="submission" date="2025-08" db="UniProtKB">
        <authorList>
            <consortium name="RefSeq"/>
        </authorList>
    </citation>
    <scope>IDENTIFICATION</scope>
</reference>
<proteinExistence type="predicted"/>
<keyword evidence="2" id="KW-1185">Reference proteome</keyword>
<evidence type="ECO:0000313" key="3">
    <source>
        <dbReference type="RefSeq" id="XP_024938316.1"/>
    </source>
</evidence>
<dbReference type="Proteomes" id="UP000694920">
    <property type="component" value="Unplaced"/>
</dbReference>